<proteinExistence type="predicted"/>
<keyword evidence="2" id="KW-1185">Reference proteome</keyword>
<accession>A0AAD5USL4</accession>
<protein>
    <submittedName>
        <fullName evidence="1">Uncharacterized protein</fullName>
    </submittedName>
</protein>
<dbReference type="AlphaFoldDB" id="A0AAD5USL4"/>
<evidence type="ECO:0000313" key="1">
    <source>
        <dbReference type="EMBL" id="KAJ3474719.1"/>
    </source>
</evidence>
<reference evidence="1" key="1">
    <citation type="submission" date="2022-07" db="EMBL/GenBank/DDBJ databases">
        <title>Genome Sequence of Physisporinus lineatus.</title>
        <authorList>
            <person name="Buettner E."/>
        </authorList>
    </citation>
    <scope>NUCLEOTIDE SEQUENCE</scope>
    <source>
        <strain evidence="1">VT162</strain>
    </source>
</reference>
<organism evidence="1 2">
    <name type="scientific">Meripilus lineatus</name>
    <dbReference type="NCBI Taxonomy" id="2056292"/>
    <lineage>
        <taxon>Eukaryota</taxon>
        <taxon>Fungi</taxon>
        <taxon>Dikarya</taxon>
        <taxon>Basidiomycota</taxon>
        <taxon>Agaricomycotina</taxon>
        <taxon>Agaricomycetes</taxon>
        <taxon>Polyporales</taxon>
        <taxon>Meripilaceae</taxon>
        <taxon>Meripilus</taxon>
    </lineage>
</organism>
<dbReference type="Proteomes" id="UP001212997">
    <property type="component" value="Unassembled WGS sequence"/>
</dbReference>
<sequence>MSLLSTETGGMIKYLWPSDVRQLPEPAEGEGDGLATTDVPKSVEEMLGWAYVGRRMDCRDRTRRYTLFYASPNTQPSGGLVRRVQVGIRTQGFVQRLNISPLGNWQGTEQTASGATQFLTIGPGNDGNFAFNAQQDALERVREFVLRLLHEEPNSRRKGGTLLFQRRVFTKFGEGISTCEMGMGDDPQGRLSRLEGKWVVKDKLAIGKLTTEGRVVRCPYISIQRGDFVEALVEVTVITAGPRRQVAFSLQQVVKLQEGKRERKRVESKVNCAPTQVIPGYKFDDDDADIGGET</sequence>
<evidence type="ECO:0000313" key="2">
    <source>
        <dbReference type="Proteomes" id="UP001212997"/>
    </source>
</evidence>
<comment type="caution">
    <text evidence="1">The sequence shown here is derived from an EMBL/GenBank/DDBJ whole genome shotgun (WGS) entry which is preliminary data.</text>
</comment>
<dbReference type="EMBL" id="JANAWD010000997">
    <property type="protein sequence ID" value="KAJ3474719.1"/>
    <property type="molecule type" value="Genomic_DNA"/>
</dbReference>
<name>A0AAD5USL4_9APHY</name>
<gene>
    <name evidence="1" type="ORF">NLI96_g12295</name>
</gene>